<gene>
    <name evidence="1" type="ORF">HPB50_002101</name>
</gene>
<dbReference type="EMBL" id="CM023489">
    <property type="protein sequence ID" value="KAH6921521.1"/>
    <property type="molecule type" value="Genomic_DNA"/>
</dbReference>
<comment type="caution">
    <text evidence="1">The sequence shown here is derived from an EMBL/GenBank/DDBJ whole genome shotgun (WGS) entry which is preliminary data.</text>
</comment>
<sequence>MKKTWEYMVTGFGESLERRRIAFLEPLPASRVCGICGMLPSPVQMLPCGHALCQFCEEQTKEESTCPIDHLKYAQDNVVSINFPVDDLEQRRVLCSLAGARCEFDGTLKDMQCHIAECVADKHKCVKCGCLVALSDLFGHHRGCSGGDLSARPEPAVEAPVSDTVRSSVFEKLGVVKKDAEALLRQRLPSGDSKSPDAHVVSSVMDRVVDLERELLRTGVGAKHQDHDTTLQAPKVPAASGPYRAANKRGVFVATCVLNDVHSNCSVVGAEETERSIFSQKCVLAGYTFRLKCQVESTSTQGVRVHLVFFLQSGEWDDNAEWPFAKKVTLVLSHPRDETRDIWLPVTIGERKVSGRKPVPGVFNNGYKTDSIEWNRILEQGFVSKDKLYVHVEFE</sequence>
<organism evidence="1 2">
    <name type="scientific">Hyalomma asiaticum</name>
    <name type="common">Tick</name>
    <dbReference type="NCBI Taxonomy" id="266040"/>
    <lineage>
        <taxon>Eukaryota</taxon>
        <taxon>Metazoa</taxon>
        <taxon>Ecdysozoa</taxon>
        <taxon>Arthropoda</taxon>
        <taxon>Chelicerata</taxon>
        <taxon>Arachnida</taxon>
        <taxon>Acari</taxon>
        <taxon>Parasitiformes</taxon>
        <taxon>Ixodida</taxon>
        <taxon>Ixodoidea</taxon>
        <taxon>Ixodidae</taxon>
        <taxon>Hyalomminae</taxon>
        <taxon>Hyalomma</taxon>
    </lineage>
</organism>
<reference evidence="1" key="1">
    <citation type="submission" date="2020-05" db="EMBL/GenBank/DDBJ databases">
        <title>Large-scale comparative analyses of tick genomes elucidate their genetic diversity and vector capacities.</title>
        <authorList>
            <person name="Jia N."/>
            <person name="Wang J."/>
            <person name="Shi W."/>
            <person name="Du L."/>
            <person name="Sun Y."/>
            <person name="Zhan W."/>
            <person name="Jiang J."/>
            <person name="Wang Q."/>
            <person name="Zhang B."/>
            <person name="Ji P."/>
            <person name="Sakyi L.B."/>
            <person name="Cui X."/>
            <person name="Yuan T."/>
            <person name="Jiang B."/>
            <person name="Yang W."/>
            <person name="Lam T.T.-Y."/>
            <person name="Chang Q."/>
            <person name="Ding S."/>
            <person name="Wang X."/>
            <person name="Zhu J."/>
            <person name="Ruan X."/>
            <person name="Zhao L."/>
            <person name="Wei J."/>
            <person name="Que T."/>
            <person name="Du C."/>
            <person name="Cheng J."/>
            <person name="Dai P."/>
            <person name="Han X."/>
            <person name="Huang E."/>
            <person name="Gao Y."/>
            <person name="Liu J."/>
            <person name="Shao H."/>
            <person name="Ye R."/>
            <person name="Li L."/>
            <person name="Wei W."/>
            <person name="Wang X."/>
            <person name="Wang C."/>
            <person name="Yang T."/>
            <person name="Huo Q."/>
            <person name="Li W."/>
            <person name="Guo W."/>
            <person name="Chen H."/>
            <person name="Zhou L."/>
            <person name="Ni X."/>
            <person name="Tian J."/>
            <person name="Zhou Y."/>
            <person name="Sheng Y."/>
            <person name="Liu T."/>
            <person name="Pan Y."/>
            <person name="Xia L."/>
            <person name="Li J."/>
            <person name="Zhao F."/>
            <person name="Cao W."/>
        </authorList>
    </citation>
    <scope>NUCLEOTIDE SEQUENCE</scope>
    <source>
        <strain evidence="1">Hyas-2018</strain>
    </source>
</reference>
<evidence type="ECO:0000313" key="2">
    <source>
        <dbReference type="Proteomes" id="UP000821845"/>
    </source>
</evidence>
<protein>
    <submittedName>
        <fullName evidence="1">Uncharacterized protein</fullName>
    </submittedName>
</protein>
<name>A0ACB7RIM2_HYAAI</name>
<dbReference type="Proteomes" id="UP000821845">
    <property type="component" value="Chromosome 9"/>
</dbReference>
<keyword evidence="2" id="KW-1185">Reference proteome</keyword>
<proteinExistence type="predicted"/>
<evidence type="ECO:0000313" key="1">
    <source>
        <dbReference type="EMBL" id="KAH6921521.1"/>
    </source>
</evidence>
<accession>A0ACB7RIM2</accession>